<dbReference type="Gene3D" id="3.40.50.2020">
    <property type="match status" value="1"/>
</dbReference>
<organism evidence="2 3">
    <name type="scientific">Candidatus Falkowbacteria bacterium CG10_big_fil_rev_8_21_14_0_10_38_22</name>
    <dbReference type="NCBI Taxonomy" id="1974564"/>
    <lineage>
        <taxon>Bacteria</taxon>
        <taxon>Candidatus Falkowiibacteriota</taxon>
    </lineage>
</organism>
<accession>A0A2M6WRV0</accession>
<proteinExistence type="inferred from homology"/>
<comment type="similarity">
    <text evidence="1">Belongs to the ComF/GntX family.</text>
</comment>
<evidence type="ECO:0000256" key="1">
    <source>
        <dbReference type="ARBA" id="ARBA00008007"/>
    </source>
</evidence>
<name>A0A2M6WRV0_9BACT</name>
<dbReference type="SUPFAM" id="SSF53271">
    <property type="entry name" value="PRTase-like"/>
    <property type="match status" value="1"/>
</dbReference>
<dbReference type="InterPro" id="IPR051910">
    <property type="entry name" value="ComF/GntX_DNA_util-trans"/>
</dbReference>
<dbReference type="Proteomes" id="UP000228964">
    <property type="component" value="Unassembled WGS sequence"/>
</dbReference>
<dbReference type="PANTHER" id="PTHR47505:SF1">
    <property type="entry name" value="DNA UTILIZATION PROTEIN YHGH"/>
    <property type="match status" value="1"/>
</dbReference>
<dbReference type="InterPro" id="IPR000836">
    <property type="entry name" value="PRTase_dom"/>
</dbReference>
<sequence>MKNNFRLLSAINLIKTRTLLLKEFFLDLIFPKECLGCGQEGIWLCSSCFNKIKLKTKQECLGCKKINDFGQICQTCAMSYHLDGVLVAVSYDEKIIVKLIKSFKYYFIKDLAQDLAKILISFLDDIISQDRINKVDLTAGLDWHKLQQVKILPQVILNLKNSLIIPVPLSKRRLRWRGFNQAEILARAVAENYNLELNTGKLIRMKHKKPQTKLDSVARQKNIQGCFAWQGENLNKQNIILIDDVVTTGATLNECAKVLKANGAGQVWGLAVAKG</sequence>
<dbReference type="InterPro" id="IPR029057">
    <property type="entry name" value="PRTase-like"/>
</dbReference>
<evidence type="ECO:0000313" key="3">
    <source>
        <dbReference type="Proteomes" id="UP000228964"/>
    </source>
</evidence>
<dbReference type="CDD" id="cd06223">
    <property type="entry name" value="PRTases_typeI"/>
    <property type="match status" value="1"/>
</dbReference>
<dbReference type="PANTHER" id="PTHR47505">
    <property type="entry name" value="DNA UTILIZATION PROTEIN YHGH"/>
    <property type="match status" value="1"/>
</dbReference>
<dbReference type="EMBL" id="PFAO01000014">
    <property type="protein sequence ID" value="PIT95539.1"/>
    <property type="molecule type" value="Genomic_DNA"/>
</dbReference>
<dbReference type="AlphaFoldDB" id="A0A2M6WRV0"/>
<comment type="caution">
    <text evidence="2">The sequence shown here is derived from an EMBL/GenBank/DDBJ whole genome shotgun (WGS) entry which is preliminary data.</text>
</comment>
<protein>
    <submittedName>
        <fullName evidence="2">Uncharacterized protein</fullName>
    </submittedName>
</protein>
<gene>
    <name evidence="2" type="ORF">COT96_00645</name>
</gene>
<reference evidence="3" key="1">
    <citation type="submission" date="2017-09" db="EMBL/GenBank/DDBJ databases">
        <title>Depth-based differentiation of microbial function through sediment-hosted aquifers and enrichment of novel symbionts in the deep terrestrial subsurface.</title>
        <authorList>
            <person name="Probst A.J."/>
            <person name="Ladd B."/>
            <person name="Jarett J.K."/>
            <person name="Geller-Mcgrath D.E."/>
            <person name="Sieber C.M.K."/>
            <person name="Emerson J.B."/>
            <person name="Anantharaman K."/>
            <person name="Thomas B.C."/>
            <person name="Malmstrom R."/>
            <person name="Stieglmeier M."/>
            <person name="Klingl A."/>
            <person name="Woyke T."/>
            <person name="Ryan C.M."/>
            <person name="Banfield J.F."/>
        </authorList>
    </citation>
    <scope>NUCLEOTIDE SEQUENCE [LARGE SCALE GENOMIC DNA]</scope>
</reference>
<evidence type="ECO:0000313" key="2">
    <source>
        <dbReference type="EMBL" id="PIT95539.1"/>
    </source>
</evidence>